<feature type="transmembrane region" description="Helical" evidence="1">
    <location>
        <begin position="12"/>
        <end position="34"/>
    </location>
</feature>
<name>A0A0L6UVT4_9BASI</name>
<keyword evidence="1" id="KW-1133">Transmembrane helix</keyword>
<proteinExistence type="predicted"/>
<keyword evidence="3" id="KW-1185">Reference proteome</keyword>
<protein>
    <submittedName>
        <fullName evidence="2">Uncharacterized protein</fullName>
    </submittedName>
</protein>
<reference evidence="2 3" key="1">
    <citation type="submission" date="2015-08" db="EMBL/GenBank/DDBJ databases">
        <title>Next Generation Sequencing and Analysis of the Genome of Puccinia sorghi L Schw, the Causal Agent of Maize Common Rust.</title>
        <authorList>
            <person name="Rochi L."/>
            <person name="Burguener G."/>
            <person name="Darino M."/>
            <person name="Turjanski A."/>
            <person name="Kreff E."/>
            <person name="Dieguez M.J."/>
            <person name="Sacco F."/>
        </authorList>
    </citation>
    <scope>NUCLEOTIDE SEQUENCE [LARGE SCALE GENOMIC DNA]</scope>
    <source>
        <strain evidence="2 3">RO10H11247</strain>
    </source>
</reference>
<evidence type="ECO:0000256" key="1">
    <source>
        <dbReference type="SAM" id="Phobius"/>
    </source>
</evidence>
<gene>
    <name evidence="2" type="ORF">VP01_3488g1</name>
</gene>
<dbReference type="VEuPathDB" id="FungiDB:VP01_3488g1"/>
<sequence>MFFEIIQHRTAFYSPLISVFPILLFHLCSIGSWASTSRLMRVFPENLCFLKQPDNSSLCYLRLQIPPWNFQPSSVVSCAAKSYSTPLGCARDYGVQAPMLGELDNNDFLLKLGFHVILILMKHCTIANVSNSLILRELVFRASLSHQLLKLLTFPSPEKPLILYLINQLISQSLQRAPLNYNQEFPACFNGHHDSDQFVTLIKELNDLMTTFRKRDNENYKEGKENEKKTRSVVDLRNIQFEFVVWFFSEASDFQRRFLWEWFLDLFEMFYSAGFLGDNELGLLDTQLGFGINCNESLVGFLILENQEQITISSLQEKPAQLPTVEIVIKLMFNAQSLCRLHSDCAKHIHIQTGGLSTFFCSASFIYQKNIQAQNNGLFIYLKFAKEVVLYTLANTILAKFSVLTAWGSQAHCEFWGSQNQASHRPLNYLRNCGLKYFNSWVTESLRVRAHRGFIVCHHFTRLSYYSHSEKILWIFTRKKKMRKNFTPTLKAWYKLPKISIWKLILFDGRNFGTQCNKLLIR</sequence>
<keyword evidence="1" id="KW-0812">Transmembrane</keyword>
<dbReference type="EMBL" id="LAVV01008488">
    <property type="protein sequence ID" value="KNZ52671.1"/>
    <property type="molecule type" value="Genomic_DNA"/>
</dbReference>
<keyword evidence="1" id="KW-0472">Membrane</keyword>
<evidence type="ECO:0000313" key="2">
    <source>
        <dbReference type="EMBL" id="KNZ52671.1"/>
    </source>
</evidence>
<accession>A0A0L6UVT4</accession>
<comment type="caution">
    <text evidence="2">The sequence shown here is derived from an EMBL/GenBank/DDBJ whole genome shotgun (WGS) entry which is preliminary data.</text>
</comment>
<dbReference type="Proteomes" id="UP000037035">
    <property type="component" value="Unassembled WGS sequence"/>
</dbReference>
<dbReference type="AlphaFoldDB" id="A0A0L6UVT4"/>
<evidence type="ECO:0000313" key="3">
    <source>
        <dbReference type="Proteomes" id="UP000037035"/>
    </source>
</evidence>
<organism evidence="2 3">
    <name type="scientific">Puccinia sorghi</name>
    <dbReference type="NCBI Taxonomy" id="27349"/>
    <lineage>
        <taxon>Eukaryota</taxon>
        <taxon>Fungi</taxon>
        <taxon>Dikarya</taxon>
        <taxon>Basidiomycota</taxon>
        <taxon>Pucciniomycotina</taxon>
        <taxon>Pucciniomycetes</taxon>
        <taxon>Pucciniales</taxon>
        <taxon>Pucciniaceae</taxon>
        <taxon>Puccinia</taxon>
    </lineage>
</organism>